<dbReference type="GO" id="GO:0016987">
    <property type="term" value="F:sigma factor activity"/>
    <property type="evidence" value="ECO:0007669"/>
    <property type="project" value="UniProtKB-KW"/>
</dbReference>
<feature type="domain" description="RNA polymerase sigma factor 70 region 4 type 2" evidence="6">
    <location>
        <begin position="109"/>
        <end position="160"/>
    </location>
</feature>
<gene>
    <name evidence="7" type="ORF">HNQ65_000945</name>
</gene>
<keyword evidence="2" id="KW-0805">Transcription regulation</keyword>
<evidence type="ECO:0000313" key="7">
    <source>
        <dbReference type="EMBL" id="MBB5031391.1"/>
    </source>
</evidence>
<name>A0A7W7Y876_9BACT</name>
<sequence>MSSPDRTQEFLELLTRHDRALGVYVYSLVTVPHDADDILQQTKMILWRSFEQFESGTNFLAWARKTAFHQVLTYRRQKKREATPLSDDMLELLHDEVSKLSDSGDLRSEALRACVAKLPAAHRQLITLRYYEDLEIDGVAERIRSTAGAVYRALSRIRMSLMTCVEKEIQLQGGAEA</sequence>
<proteinExistence type="inferred from homology"/>
<keyword evidence="8" id="KW-1185">Reference proteome</keyword>
<evidence type="ECO:0000313" key="8">
    <source>
        <dbReference type="Proteomes" id="UP000590740"/>
    </source>
</evidence>
<dbReference type="PANTHER" id="PTHR43133:SF51">
    <property type="entry name" value="RNA POLYMERASE SIGMA FACTOR"/>
    <property type="match status" value="1"/>
</dbReference>
<dbReference type="InterPro" id="IPR014331">
    <property type="entry name" value="RNA_pol_sigma70_ECF_RHOBA"/>
</dbReference>
<dbReference type="Gene3D" id="1.10.10.10">
    <property type="entry name" value="Winged helix-like DNA-binding domain superfamily/Winged helix DNA-binding domain"/>
    <property type="match status" value="1"/>
</dbReference>
<organism evidence="7 8">
    <name type="scientific">Prosthecobacter vanneervenii</name>
    <dbReference type="NCBI Taxonomy" id="48466"/>
    <lineage>
        <taxon>Bacteria</taxon>
        <taxon>Pseudomonadati</taxon>
        <taxon>Verrucomicrobiota</taxon>
        <taxon>Verrucomicrobiia</taxon>
        <taxon>Verrucomicrobiales</taxon>
        <taxon>Verrucomicrobiaceae</taxon>
        <taxon>Prosthecobacter</taxon>
    </lineage>
</organism>
<dbReference type="NCBIfam" id="TIGR02937">
    <property type="entry name" value="sigma70-ECF"/>
    <property type="match status" value="1"/>
</dbReference>
<evidence type="ECO:0000256" key="3">
    <source>
        <dbReference type="ARBA" id="ARBA00023082"/>
    </source>
</evidence>
<keyword evidence="3" id="KW-0731">Sigma factor</keyword>
<dbReference type="SUPFAM" id="SSF88946">
    <property type="entry name" value="Sigma2 domain of RNA polymerase sigma factors"/>
    <property type="match status" value="1"/>
</dbReference>
<feature type="domain" description="RNA polymerase sigma-70 region 2" evidence="5">
    <location>
        <begin position="14"/>
        <end position="80"/>
    </location>
</feature>
<evidence type="ECO:0000256" key="4">
    <source>
        <dbReference type="ARBA" id="ARBA00023163"/>
    </source>
</evidence>
<dbReference type="GO" id="GO:0006352">
    <property type="term" value="P:DNA-templated transcription initiation"/>
    <property type="evidence" value="ECO:0007669"/>
    <property type="project" value="InterPro"/>
</dbReference>
<dbReference type="InterPro" id="IPR013324">
    <property type="entry name" value="RNA_pol_sigma_r3/r4-like"/>
</dbReference>
<protein>
    <submittedName>
        <fullName evidence="7">RNA polymerase sigma-70 factor (ECF subfamily)</fullName>
    </submittedName>
</protein>
<reference evidence="7 8" key="1">
    <citation type="submission" date="2020-08" db="EMBL/GenBank/DDBJ databases">
        <title>Genomic Encyclopedia of Type Strains, Phase IV (KMG-IV): sequencing the most valuable type-strain genomes for metagenomic binning, comparative biology and taxonomic classification.</title>
        <authorList>
            <person name="Goeker M."/>
        </authorList>
    </citation>
    <scope>NUCLEOTIDE SEQUENCE [LARGE SCALE GENOMIC DNA]</scope>
    <source>
        <strain evidence="7 8">DSM 12252</strain>
    </source>
</reference>
<comment type="caution">
    <text evidence="7">The sequence shown here is derived from an EMBL/GenBank/DDBJ whole genome shotgun (WGS) entry which is preliminary data.</text>
</comment>
<accession>A0A7W7Y876</accession>
<dbReference type="Proteomes" id="UP000590740">
    <property type="component" value="Unassembled WGS sequence"/>
</dbReference>
<dbReference type="Pfam" id="PF04542">
    <property type="entry name" value="Sigma70_r2"/>
    <property type="match status" value="1"/>
</dbReference>
<evidence type="ECO:0000256" key="2">
    <source>
        <dbReference type="ARBA" id="ARBA00023015"/>
    </source>
</evidence>
<dbReference type="InterPro" id="IPR014284">
    <property type="entry name" value="RNA_pol_sigma-70_dom"/>
</dbReference>
<dbReference type="InterPro" id="IPR039425">
    <property type="entry name" value="RNA_pol_sigma-70-like"/>
</dbReference>
<comment type="similarity">
    <text evidence="1">Belongs to the sigma-70 factor family. ECF subfamily.</text>
</comment>
<dbReference type="NCBIfam" id="TIGR02989">
    <property type="entry name" value="Sig-70_gvs1"/>
    <property type="match status" value="1"/>
</dbReference>
<dbReference type="InterPro" id="IPR013249">
    <property type="entry name" value="RNA_pol_sigma70_r4_t2"/>
</dbReference>
<dbReference type="Gene3D" id="1.10.1740.10">
    <property type="match status" value="1"/>
</dbReference>
<dbReference type="PANTHER" id="PTHR43133">
    <property type="entry name" value="RNA POLYMERASE ECF-TYPE SIGMA FACTO"/>
    <property type="match status" value="1"/>
</dbReference>
<evidence type="ECO:0000256" key="1">
    <source>
        <dbReference type="ARBA" id="ARBA00010641"/>
    </source>
</evidence>
<keyword evidence="4" id="KW-0804">Transcription</keyword>
<dbReference type="Pfam" id="PF08281">
    <property type="entry name" value="Sigma70_r4_2"/>
    <property type="match status" value="1"/>
</dbReference>
<dbReference type="InterPro" id="IPR013325">
    <property type="entry name" value="RNA_pol_sigma_r2"/>
</dbReference>
<dbReference type="RefSeq" id="WP_184338319.1">
    <property type="nucleotide sequence ID" value="NZ_JACHIG010000001.1"/>
</dbReference>
<dbReference type="SUPFAM" id="SSF88659">
    <property type="entry name" value="Sigma3 and sigma4 domains of RNA polymerase sigma factors"/>
    <property type="match status" value="1"/>
</dbReference>
<dbReference type="AlphaFoldDB" id="A0A7W7Y876"/>
<dbReference type="InterPro" id="IPR036388">
    <property type="entry name" value="WH-like_DNA-bd_sf"/>
</dbReference>
<dbReference type="GO" id="GO:0003677">
    <property type="term" value="F:DNA binding"/>
    <property type="evidence" value="ECO:0007669"/>
    <property type="project" value="InterPro"/>
</dbReference>
<dbReference type="EMBL" id="JACHIG010000001">
    <property type="protein sequence ID" value="MBB5031391.1"/>
    <property type="molecule type" value="Genomic_DNA"/>
</dbReference>
<evidence type="ECO:0000259" key="6">
    <source>
        <dbReference type="Pfam" id="PF08281"/>
    </source>
</evidence>
<dbReference type="InterPro" id="IPR007627">
    <property type="entry name" value="RNA_pol_sigma70_r2"/>
</dbReference>
<evidence type="ECO:0000259" key="5">
    <source>
        <dbReference type="Pfam" id="PF04542"/>
    </source>
</evidence>